<evidence type="ECO:0000313" key="2">
    <source>
        <dbReference type="Proteomes" id="UP000800094"/>
    </source>
</evidence>
<protein>
    <submittedName>
        <fullName evidence="1">Uncharacterized protein</fullName>
    </submittedName>
</protein>
<dbReference type="OrthoDB" id="3943221at2759"/>
<dbReference type="GeneID" id="54575913"/>
<name>A0A6A6I698_9PLEO</name>
<evidence type="ECO:0000313" key="1">
    <source>
        <dbReference type="EMBL" id="KAF2245070.1"/>
    </source>
</evidence>
<dbReference type="EMBL" id="ML987201">
    <property type="protein sequence ID" value="KAF2245070.1"/>
    <property type="molecule type" value="Genomic_DNA"/>
</dbReference>
<gene>
    <name evidence="1" type="ORF">BU26DRAFT_381861</name>
</gene>
<sequence>RQPKRVVLRLRVDDKESWRQPDFNDAIEVYLTFAGVPDSFPEHAAHVEPFQDPSLPQKYFHITLDMFKDSIVSPDMNTLPHEVYSVPRNPNGKFRVDRLQNAQNMIPKIRSYTTDFYTW</sequence>
<feature type="non-terminal residue" evidence="1">
    <location>
        <position position="119"/>
    </location>
</feature>
<accession>A0A6A6I698</accession>
<feature type="non-terminal residue" evidence="1">
    <location>
        <position position="1"/>
    </location>
</feature>
<dbReference type="AlphaFoldDB" id="A0A6A6I698"/>
<dbReference type="RefSeq" id="XP_033680074.1">
    <property type="nucleotide sequence ID" value="XM_033822583.1"/>
</dbReference>
<proteinExistence type="predicted"/>
<reference evidence="1" key="1">
    <citation type="journal article" date="2020" name="Stud. Mycol.">
        <title>101 Dothideomycetes genomes: a test case for predicting lifestyles and emergence of pathogens.</title>
        <authorList>
            <person name="Haridas S."/>
            <person name="Albert R."/>
            <person name="Binder M."/>
            <person name="Bloem J."/>
            <person name="Labutti K."/>
            <person name="Salamov A."/>
            <person name="Andreopoulos B."/>
            <person name="Baker S."/>
            <person name="Barry K."/>
            <person name="Bills G."/>
            <person name="Bluhm B."/>
            <person name="Cannon C."/>
            <person name="Castanera R."/>
            <person name="Culley D."/>
            <person name="Daum C."/>
            <person name="Ezra D."/>
            <person name="Gonzalez J."/>
            <person name="Henrissat B."/>
            <person name="Kuo A."/>
            <person name="Liang C."/>
            <person name="Lipzen A."/>
            <person name="Lutzoni F."/>
            <person name="Magnuson J."/>
            <person name="Mondo S."/>
            <person name="Nolan M."/>
            <person name="Ohm R."/>
            <person name="Pangilinan J."/>
            <person name="Park H.-J."/>
            <person name="Ramirez L."/>
            <person name="Alfaro M."/>
            <person name="Sun H."/>
            <person name="Tritt A."/>
            <person name="Yoshinaga Y."/>
            <person name="Zwiers L.-H."/>
            <person name="Turgeon B."/>
            <person name="Goodwin S."/>
            <person name="Spatafora J."/>
            <person name="Crous P."/>
            <person name="Grigoriev I."/>
        </authorList>
    </citation>
    <scope>NUCLEOTIDE SEQUENCE</scope>
    <source>
        <strain evidence="1">CBS 122368</strain>
    </source>
</reference>
<dbReference type="Proteomes" id="UP000800094">
    <property type="component" value="Unassembled WGS sequence"/>
</dbReference>
<organism evidence="1 2">
    <name type="scientific">Trematosphaeria pertusa</name>
    <dbReference type="NCBI Taxonomy" id="390896"/>
    <lineage>
        <taxon>Eukaryota</taxon>
        <taxon>Fungi</taxon>
        <taxon>Dikarya</taxon>
        <taxon>Ascomycota</taxon>
        <taxon>Pezizomycotina</taxon>
        <taxon>Dothideomycetes</taxon>
        <taxon>Pleosporomycetidae</taxon>
        <taxon>Pleosporales</taxon>
        <taxon>Massarineae</taxon>
        <taxon>Trematosphaeriaceae</taxon>
        <taxon>Trematosphaeria</taxon>
    </lineage>
</organism>
<keyword evidence="2" id="KW-1185">Reference proteome</keyword>